<dbReference type="SUPFAM" id="SSF53448">
    <property type="entry name" value="Nucleotide-diphospho-sugar transferases"/>
    <property type="match status" value="1"/>
</dbReference>
<evidence type="ECO:0000313" key="2">
    <source>
        <dbReference type="EMBL" id="MBB6637242.1"/>
    </source>
</evidence>
<dbReference type="PANTHER" id="PTHR43685:SF2">
    <property type="entry name" value="GLYCOSYLTRANSFERASE 2-LIKE DOMAIN-CONTAINING PROTEIN"/>
    <property type="match status" value="1"/>
</dbReference>
<evidence type="ECO:0000259" key="1">
    <source>
        <dbReference type="Pfam" id="PF00535"/>
    </source>
</evidence>
<dbReference type="InterPro" id="IPR029044">
    <property type="entry name" value="Nucleotide-diphossugar_trans"/>
</dbReference>
<feature type="domain" description="Glycosyltransferase 2-like" evidence="1">
    <location>
        <begin position="10"/>
        <end position="118"/>
    </location>
</feature>
<dbReference type="InterPro" id="IPR050834">
    <property type="entry name" value="Glycosyltransf_2"/>
</dbReference>
<dbReference type="InterPro" id="IPR001173">
    <property type="entry name" value="Glyco_trans_2-like"/>
</dbReference>
<reference evidence="2 3" key="1">
    <citation type="submission" date="2020-08" db="EMBL/GenBank/DDBJ databases">
        <title>Cohnella phylogeny.</title>
        <authorList>
            <person name="Dunlap C."/>
        </authorList>
    </citation>
    <scope>NUCLEOTIDE SEQUENCE [LARGE SCALE GENOMIC DNA]</scope>
    <source>
        <strain evidence="2 3">DSM 25241</strain>
    </source>
</reference>
<protein>
    <submittedName>
        <fullName evidence="2">Glycosyltransferase</fullName>
    </submittedName>
</protein>
<dbReference type="Gene3D" id="3.90.550.10">
    <property type="entry name" value="Spore Coat Polysaccharide Biosynthesis Protein SpsA, Chain A"/>
    <property type="match status" value="1"/>
</dbReference>
<dbReference type="AlphaFoldDB" id="A0A841T124"/>
<keyword evidence="3" id="KW-1185">Reference proteome</keyword>
<keyword evidence="2" id="KW-0808">Transferase</keyword>
<organism evidence="2 3">
    <name type="scientific">Cohnella thailandensis</name>
    <dbReference type="NCBI Taxonomy" id="557557"/>
    <lineage>
        <taxon>Bacteria</taxon>
        <taxon>Bacillati</taxon>
        <taxon>Bacillota</taxon>
        <taxon>Bacilli</taxon>
        <taxon>Bacillales</taxon>
        <taxon>Paenibacillaceae</taxon>
        <taxon>Cohnella</taxon>
    </lineage>
</organism>
<proteinExistence type="predicted"/>
<dbReference type="GO" id="GO:0016740">
    <property type="term" value="F:transferase activity"/>
    <property type="evidence" value="ECO:0007669"/>
    <property type="project" value="UniProtKB-KW"/>
</dbReference>
<dbReference type="Pfam" id="PF00535">
    <property type="entry name" value="Glycos_transf_2"/>
    <property type="match status" value="1"/>
</dbReference>
<comment type="caution">
    <text evidence="2">The sequence shown here is derived from an EMBL/GenBank/DDBJ whole genome shotgun (WGS) entry which is preliminary data.</text>
</comment>
<dbReference type="Proteomes" id="UP000535838">
    <property type="component" value="Unassembled WGS sequence"/>
</dbReference>
<sequence length="237" mass="27494">MNRSQENAVSVIVCTKRAECIGNLFANYFRQKYRHKELIVILNHDGLNPAEYTRFAAGSADVRIHSRPERQTLGICLNDGVRLARHPYIAKFDDDDYYAPDYLTESMRDLLRTGADIVGKRAHFMQLANRNSLLFRYHAQANKYVTLVQGATLLVRSRVFRTVAFPDRNRGECVKFCSDCLSRGYRIYAGSPYQFLAVRNRNSKDHTWIVADRKLLSRNVKLLKVRDVRRFISRNRG</sequence>
<evidence type="ECO:0000313" key="3">
    <source>
        <dbReference type="Proteomes" id="UP000535838"/>
    </source>
</evidence>
<dbReference type="EMBL" id="JACJVQ010000021">
    <property type="protein sequence ID" value="MBB6637242.1"/>
    <property type="molecule type" value="Genomic_DNA"/>
</dbReference>
<accession>A0A841T124</accession>
<dbReference type="PANTHER" id="PTHR43685">
    <property type="entry name" value="GLYCOSYLTRANSFERASE"/>
    <property type="match status" value="1"/>
</dbReference>
<gene>
    <name evidence="2" type="ORF">H7B67_24205</name>
</gene>
<name>A0A841T124_9BACL</name>